<dbReference type="Proteomes" id="UP001516023">
    <property type="component" value="Unassembled WGS sequence"/>
</dbReference>
<dbReference type="AlphaFoldDB" id="A0ABD3PT56"/>
<proteinExistence type="predicted"/>
<feature type="region of interest" description="Disordered" evidence="1">
    <location>
        <begin position="41"/>
        <end position="60"/>
    </location>
</feature>
<dbReference type="Gene3D" id="1.20.5.110">
    <property type="match status" value="1"/>
</dbReference>
<name>A0ABD3PT56_9STRA</name>
<feature type="region of interest" description="Disordered" evidence="1">
    <location>
        <begin position="188"/>
        <end position="209"/>
    </location>
</feature>
<organism evidence="3 4">
    <name type="scientific">Cyclotella cryptica</name>
    <dbReference type="NCBI Taxonomy" id="29204"/>
    <lineage>
        <taxon>Eukaryota</taxon>
        <taxon>Sar</taxon>
        <taxon>Stramenopiles</taxon>
        <taxon>Ochrophyta</taxon>
        <taxon>Bacillariophyta</taxon>
        <taxon>Coscinodiscophyceae</taxon>
        <taxon>Thalassiosirophycidae</taxon>
        <taxon>Stephanodiscales</taxon>
        <taxon>Stephanodiscaceae</taxon>
        <taxon>Cyclotella</taxon>
    </lineage>
</organism>
<keyword evidence="4" id="KW-1185">Reference proteome</keyword>
<sequence>MTASKQSEELTLLLTKLYSIQEQVGAVEKTSPADKFARAAAAGAQQSTMGKGRKAQKTGSRFLELKSSIVARLKAVHEMMGEQSNSKRTNPKEAIAAQAEIRELIRQSSDEWAELNELYKKEARKKKSKFTPEELEVQNALVVQLHAEIEKVKEAQLQGYANKSAVEEGIKVNLGALAALDSMDIYQSDDQNSGNKQWTSGPSGTALTGSQQVQLQQIRDRDREFDADLDEIGEGIQDLHELAKGMGEEVSRHNAMLSQLDNRISGAHEHMLNVNAKMKETLDEVGRSSDKLCVDIMCIHRNGLPQVYLHLALSTSAARMRKQLEDEKESRLLVGKTTAWVMLGEDL</sequence>
<dbReference type="SUPFAM" id="SSF58038">
    <property type="entry name" value="SNARE fusion complex"/>
    <property type="match status" value="1"/>
</dbReference>
<protein>
    <recommendedName>
        <fullName evidence="2">t-SNARE coiled-coil homology domain-containing protein</fullName>
    </recommendedName>
</protein>
<dbReference type="PROSITE" id="PS50192">
    <property type="entry name" value="T_SNARE"/>
    <property type="match status" value="1"/>
</dbReference>
<comment type="caution">
    <text evidence="3">The sequence shown here is derived from an EMBL/GenBank/DDBJ whole genome shotgun (WGS) entry which is preliminary data.</text>
</comment>
<gene>
    <name evidence="3" type="ORF">HJC23_006034</name>
</gene>
<feature type="domain" description="T-SNARE coiled-coil homology" evidence="2">
    <location>
        <begin position="219"/>
        <end position="281"/>
    </location>
</feature>
<accession>A0ABD3PT56</accession>
<evidence type="ECO:0000313" key="3">
    <source>
        <dbReference type="EMBL" id="KAL3791305.1"/>
    </source>
</evidence>
<evidence type="ECO:0000259" key="2">
    <source>
        <dbReference type="PROSITE" id="PS50192"/>
    </source>
</evidence>
<evidence type="ECO:0000313" key="4">
    <source>
        <dbReference type="Proteomes" id="UP001516023"/>
    </source>
</evidence>
<reference evidence="3 4" key="1">
    <citation type="journal article" date="2020" name="G3 (Bethesda)">
        <title>Improved Reference Genome for Cyclotella cryptica CCMP332, a Model for Cell Wall Morphogenesis, Salinity Adaptation, and Lipid Production in Diatoms (Bacillariophyta).</title>
        <authorList>
            <person name="Roberts W.R."/>
            <person name="Downey K.M."/>
            <person name="Ruck E.C."/>
            <person name="Traller J.C."/>
            <person name="Alverson A.J."/>
        </authorList>
    </citation>
    <scope>NUCLEOTIDE SEQUENCE [LARGE SCALE GENOMIC DNA]</scope>
    <source>
        <strain evidence="3 4">CCMP332</strain>
    </source>
</reference>
<evidence type="ECO:0000256" key="1">
    <source>
        <dbReference type="SAM" id="MobiDB-lite"/>
    </source>
</evidence>
<dbReference type="EMBL" id="JABMIG020000115">
    <property type="protein sequence ID" value="KAL3791305.1"/>
    <property type="molecule type" value="Genomic_DNA"/>
</dbReference>
<dbReference type="InterPro" id="IPR000727">
    <property type="entry name" value="T_SNARE_dom"/>
</dbReference>
<dbReference type="CDD" id="cd15841">
    <property type="entry name" value="SNARE_Qc"/>
    <property type="match status" value="1"/>
</dbReference>